<feature type="transmembrane region" description="Helical" evidence="10">
    <location>
        <begin position="159"/>
        <end position="180"/>
    </location>
</feature>
<dbReference type="GO" id="GO:0008360">
    <property type="term" value="P:regulation of cell shape"/>
    <property type="evidence" value="ECO:0007669"/>
    <property type="project" value="UniProtKB-UniRule"/>
</dbReference>
<evidence type="ECO:0000256" key="10">
    <source>
        <dbReference type="HAMAP-Rule" id="MF_02078"/>
    </source>
</evidence>
<keyword evidence="6 10" id="KW-1133">Transmembrane helix</keyword>
<dbReference type="CDD" id="cd13123">
    <property type="entry name" value="MATE_MurJ_like"/>
    <property type="match status" value="1"/>
</dbReference>
<feature type="transmembrane region" description="Helical" evidence="10">
    <location>
        <begin position="348"/>
        <end position="370"/>
    </location>
</feature>
<dbReference type="AlphaFoldDB" id="A0AAF1K040"/>
<keyword evidence="3 10" id="KW-0812">Transmembrane</keyword>
<dbReference type="Pfam" id="PF03023">
    <property type="entry name" value="MurJ"/>
    <property type="match status" value="1"/>
</dbReference>
<evidence type="ECO:0000256" key="6">
    <source>
        <dbReference type="ARBA" id="ARBA00022989"/>
    </source>
</evidence>
<feature type="transmembrane region" description="Helical" evidence="10">
    <location>
        <begin position="85"/>
        <end position="112"/>
    </location>
</feature>
<feature type="transmembrane region" description="Helical" evidence="10">
    <location>
        <begin position="447"/>
        <end position="465"/>
    </location>
</feature>
<comment type="similarity">
    <text evidence="9 10 11">Belongs to the MurJ/MviN family.</text>
</comment>
<feature type="transmembrane region" description="Helical" evidence="10">
    <location>
        <begin position="272"/>
        <end position="291"/>
    </location>
</feature>
<keyword evidence="7 10" id="KW-0472">Membrane</keyword>
<dbReference type="PIRSF" id="PIRSF002869">
    <property type="entry name" value="MviN"/>
    <property type="match status" value="1"/>
</dbReference>
<accession>A0AAF1K040</accession>
<evidence type="ECO:0000256" key="2">
    <source>
        <dbReference type="ARBA" id="ARBA00022475"/>
    </source>
</evidence>
<evidence type="ECO:0000256" key="1">
    <source>
        <dbReference type="ARBA" id="ARBA00004651"/>
    </source>
</evidence>
<dbReference type="HAMAP" id="MF_02078">
    <property type="entry name" value="MurJ_MviN"/>
    <property type="match status" value="1"/>
</dbReference>
<dbReference type="GO" id="GO:0015648">
    <property type="term" value="F:lipid-linked peptidoglycan transporter activity"/>
    <property type="evidence" value="ECO:0007669"/>
    <property type="project" value="UniProtKB-UniRule"/>
</dbReference>
<feature type="transmembrane region" description="Helical" evidence="10">
    <location>
        <begin position="186"/>
        <end position="206"/>
    </location>
</feature>
<proteinExistence type="inferred from homology"/>
<dbReference type="PRINTS" id="PR01806">
    <property type="entry name" value="VIRFACTRMVIN"/>
</dbReference>
<dbReference type="InterPro" id="IPR051050">
    <property type="entry name" value="Lipid_II_flippase_MurJ/MviN"/>
</dbReference>
<reference evidence="12" key="1">
    <citation type="submission" date="2020-01" db="EMBL/GenBank/DDBJ databases">
        <authorList>
            <person name="Rat A."/>
        </authorList>
    </citation>
    <scope>NUCLEOTIDE SEQUENCE</scope>
    <source>
        <strain evidence="12">LMG 28251</strain>
    </source>
</reference>
<evidence type="ECO:0000313" key="13">
    <source>
        <dbReference type="Proteomes" id="UP001196068"/>
    </source>
</evidence>
<evidence type="ECO:0000256" key="7">
    <source>
        <dbReference type="ARBA" id="ARBA00023136"/>
    </source>
</evidence>
<comment type="caution">
    <text evidence="10">Lacks conserved residue(s) required for the propagation of feature annotation.</text>
</comment>
<reference evidence="12" key="2">
    <citation type="journal article" date="2021" name="Syst. Appl. Microbiol.">
        <title>Roseomonas hellenica sp. nov., isolated from roots of wild-growing Alkanna tinctoria.</title>
        <authorList>
            <person name="Rat A."/>
            <person name="Naranjo H.D."/>
            <person name="Lebbe L."/>
            <person name="Cnockaert M."/>
            <person name="Krigas N."/>
            <person name="Grigoriadou K."/>
            <person name="Maloupa E."/>
            <person name="Willems A."/>
        </authorList>
    </citation>
    <scope>NUCLEOTIDE SEQUENCE</scope>
    <source>
        <strain evidence="12">LMG 28251</strain>
    </source>
</reference>
<dbReference type="GO" id="GO:0009252">
    <property type="term" value="P:peptidoglycan biosynthetic process"/>
    <property type="evidence" value="ECO:0007669"/>
    <property type="project" value="UniProtKB-UniRule"/>
</dbReference>
<comment type="function">
    <text evidence="8 10 11">Involved in peptidoglycan biosynthesis. Transports lipid-linked peptidoglycan precursors from the inner to the outer leaflet of the cytoplasmic membrane.</text>
</comment>
<dbReference type="Proteomes" id="UP001196068">
    <property type="component" value="Unassembled WGS sequence"/>
</dbReference>
<evidence type="ECO:0000256" key="9">
    <source>
        <dbReference type="ARBA" id="ARBA00061532"/>
    </source>
</evidence>
<dbReference type="GO" id="GO:0071555">
    <property type="term" value="P:cell wall organization"/>
    <property type="evidence" value="ECO:0007669"/>
    <property type="project" value="UniProtKB-UniRule"/>
</dbReference>
<name>A0AAF1K040_9PROT</name>
<feature type="transmembrane region" description="Helical" evidence="10">
    <location>
        <begin position="471"/>
        <end position="494"/>
    </location>
</feature>
<dbReference type="PANTHER" id="PTHR47019">
    <property type="entry name" value="LIPID II FLIPPASE MURJ"/>
    <property type="match status" value="1"/>
</dbReference>
<dbReference type="EMBL" id="JAAEDH010000031">
    <property type="protein sequence ID" value="MBR0657331.1"/>
    <property type="molecule type" value="Genomic_DNA"/>
</dbReference>
<keyword evidence="4 10" id="KW-0133">Cell shape</keyword>
<keyword evidence="10 11" id="KW-0961">Cell wall biogenesis/degradation</keyword>
<evidence type="ECO:0000313" key="12">
    <source>
        <dbReference type="EMBL" id="MBR0657331.1"/>
    </source>
</evidence>
<comment type="pathway">
    <text evidence="10">Cell wall biogenesis; peptidoglycan biosynthesis.</text>
</comment>
<keyword evidence="13" id="KW-1185">Reference proteome</keyword>
<dbReference type="GO" id="GO:0005886">
    <property type="term" value="C:plasma membrane"/>
    <property type="evidence" value="ECO:0007669"/>
    <property type="project" value="UniProtKB-SubCell"/>
</dbReference>
<keyword evidence="2 10" id="KW-1003">Cell membrane</keyword>
<sequence length="508" mass="53023">MFRSVMTVGGWTMASRLLGFARDMLIASRLGAGPIADAFFVALRLPNLMRRLFGEGAFNAAFIPAFSGLLVTEGRAAAQELAERLALLMSLWLTSLAILGIIFMPQVISAIAPGFSRDPEKFALAVEMTRIIFPYLVFICLAALVSGVLNALDRFAAAAAAPILFNLVSMAALIGLTPYVATAGHALSWGVMVSGIAQLAWVWFAARQAGMALNLIRRPRLTPAVGLVLRRMVPGMLGAGVTQINLAMDTVIASFLVSGSVSYLYYADRIAQLPLGVIGAAVGTALLPLLSRQLRAGQPLAAHRSMNRAIELAMLLTLPCAVGLAVAAGPIVSALFERGAFVAEASAATAAAVLAYACGLPAFVLIKILAPAFFARGDTRTPVRIGLATVALNIALNLALMGPFAHVGVAMANTISAWCNAGTLALVLSRRGHLRLDRRSRGRLPRIALACVAMGATVAGLMAILTLHGALLAAALILAGAAAYGGMAVALGAVRPRETLAMLRRPRA</sequence>
<keyword evidence="10 11" id="KW-0813">Transport</keyword>
<dbReference type="NCBIfam" id="TIGR01695">
    <property type="entry name" value="murJ_mviN"/>
    <property type="match status" value="1"/>
</dbReference>
<evidence type="ECO:0000256" key="3">
    <source>
        <dbReference type="ARBA" id="ARBA00022692"/>
    </source>
</evidence>
<protein>
    <recommendedName>
        <fullName evidence="10">Probable lipid II flippase MurJ</fullName>
    </recommendedName>
</protein>
<feature type="transmembrane region" description="Helical" evidence="10">
    <location>
        <begin position="407"/>
        <end position="427"/>
    </location>
</feature>
<evidence type="ECO:0000256" key="5">
    <source>
        <dbReference type="ARBA" id="ARBA00022984"/>
    </source>
</evidence>
<dbReference type="RefSeq" id="WP_211876195.1">
    <property type="nucleotide sequence ID" value="NZ_JAAEDH010000031.1"/>
</dbReference>
<keyword evidence="5 10" id="KW-0573">Peptidoglycan synthesis</keyword>
<feature type="transmembrane region" description="Helical" evidence="10">
    <location>
        <begin position="132"/>
        <end position="152"/>
    </location>
</feature>
<dbReference type="PANTHER" id="PTHR47019:SF1">
    <property type="entry name" value="LIPID II FLIPPASE MURJ"/>
    <property type="match status" value="1"/>
</dbReference>
<comment type="caution">
    <text evidence="12">The sequence shown here is derived from an EMBL/GenBank/DDBJ whole genome shotgun (WGS) entry which is preliminary data.</text>
</comment>
<organism evidence="12 13">
    <name type="scientific">Plastoroseomonas arctica</name>
    <dbReference type="NCBI Taxonomy" id="1509237"/>
    <lineage>
        <taxon>Bacteria</taxon>
        <taxon>Pseudomonadati</taxon>
        <taxon>Pseudomonadota</taxon>
        <taxon>Alphaproteobacteria</taxon>
        <taxon>Acetobacterales</taxon>
        <taxon>Acetobacteraceae</taxon>
        <taxon>Plastoroseomonas</taxon>
    </lineage>
</organism>
<gene>
    <name evidence="10 12" type="primary">murJ</name>
    <name evidence="12" type="ORF">GXW79_19810</name>
</gene>
<feature type="transmembrane region" description="Helical" evidence="10">
    <location>
        <begin position="312"/>
        <end position="336"/>
    </location>
</feature>
<dbReference type="InterPro" id="IPR004268">
    <property type="entry name" value="MurJ"/>
</dbReference>
<keyword evidence="10" id="KW-0997">Cell inner membrane</keyword>
<evidence type="ECO:0000256" key="4">
    <source>
        <dbReference type="ARBA" id="ARBA00022960"/>
    </source>
</evidence>
<evidence type="ECO:0000256" key="8">
    <source>
        <dbReference type="ARBA" id="ARBA00060041"/>
    </source>
</evidence>
<comment type="subcellular location">
    <subcellularLocation>
        <location evidence="10">Cell inner membrane</location>
        <topology evidence="10">Multi-pass membrane protein</topology>
    </subcellularLocation>
    <subcellularLocation>
        <location evidence="1">Cell membrane</location>
        <topology evidence="1">Multi-pass membrane protein</topology>
    </subcellularLocation>
</comment>
<dbReference type="GO" id="GO:0034204">
    <property type="term" value="P:lipid translocation"/>
    <property type="evidence" value="ECO:0007669"/>
    <property type="project" value="TreeGrafter"/>
</dbReference>
<evidence type="ECO:0000256" key="11">
    <source>
        <dbReference type="PIRNR" id="PIRNR002869"/>
    </source>
</evidence>
<feature type="transmembrane region" description="Helical" evidence="10">
    <location>
        <begin position="382"/>
        <end position="401"/>
    </location>
</feature>